<accession>A0A7G9GYC9</accession>
<protein>
    <submittedName>
        <fullName evidence="2">RNA-directed DNA polymerase</fullName>
    </submittedName>
</protein>
<proteinExistence type="predicted"/>
<dbReference type="RefSeq" id="WP_187423106.1">
    <property type="nucleotide sequence ID" value="NZ_CP060637.1"/>
</dbReference>
<keyword evidence="3" id="KW-1185">Reference proteome</keyword>
<evidence type="ECO:0000313" key="3">
    <source>
        <dbReference type="Proteomes" id="UP000515913"/>
    </source>
</evidence>
<dbReference type="AlphaFoldDB" id="A0A7G9GYC9"/>
<dbReference type="PROSITE" id="PS50878">
    <property type="entry name" value="RT_POL"/>
    <property type="match status" value="1"/>
</dbReference>
<dbReference type="Proteomes" id="UP000515913">
    <property type="component" value="Chromosome"/>
</dbReference>
<evidence type="ECO:0000313" key="2">
    <source>
        <dbReference type="EMBL" id="QNM15811.1"/>
    </source>
</evidence>
<name>A0A7G9GYC9_9FUSO</name>
<dbReference type="KEGG" id="fho:H9Q81_02950"/>
<dbReference type="GO" id="GO:0003964">
    <property type="term" value="F:RNA-directed DNA polymerase activity"/>
    <property type="evidence" value="ECO:0007669"/>
    <property type="project" value="UniProtKB-KW"/>
</dbReference>
<dbReference type="EMBL" id="CP060637">
    <property type="protein sequence ID" value="QNM15811.1"/>
    <property type="molecule type" value="Genomic_DNA"/>
</dbReference>
<reference evidence="2 3" key="1">
    <citation type="submission" date="2020-08" db="EMBL/GenBank/DDBJ databases">
        <authorList>
            <person name="Liu C."/>
            <person name="Sun Q."/>
        </authorList>
    </citation>
    <scope>NUCLEOTIDE SEQUENCE [LARGE SCALE GENOMIC DNA]</scope>
    <source>
        <strain evidence="2 3">NSJ-57</strain>
    </source>
</reference>
<gene>
    <name evidence="2" type="ORF">H9Q81_02950</name>
</gene>
<dbReference type="Pfam" id="PF00078">
    <property type="entry name" value="RVT_1"/>
    <property type="match status" value="1"/>
</dbReference>
<evidence type="ECO:0000259" key="1">
    <source>
        <dbReference type="PROSITE" id="PS50878"/>
    </source>
</evidence>
<keyword evidence="2" id="KW-0695">RNA-directed DNA polymerase</keyword>
<dbReference type="CDD" id="cd01646">
    <property type="entry name" value="RT_Bac_retron_I"/>
    <property type="match status" value="1"/>
</dbReference>
<sequence>MNESSKINILSLTSDEAKKFFLNEKSYCTLDLPKYISFQKLLDSLSNKLNNSTYQSIKKKNPDQYENINYVLFHSKDGGYDWRPFELINPVMYISLVNVLTKEENWQLIINRFNEIDLKSVIKCESIPDVDKIEDLNKQKNQILNWWDKTEQNSIKLSLEYDYLFQTDIVNCYSEIYTHSIAWAIHQKEVIKKNKKSKDYFGNIIDKHLQNMSYGQTNGIPQGSILMDFVAEILLKYADELITNHIIKKHISKDDFYILRYRDDYRIFVNEVSLGREIMKIIAEELTSLGLKLNINKTGYSDNVILSSIKKDKLEFFKNTKNNNLQKRLIQLYEFSLKFPNSGSVSKEMTKIREKIEKMKNFSKENIEVLISLVTEIIYKNPRIYIEGNAILSYLFLQIENEIQRKNIIKKVFKKLKKILNSGYFEIWFQRATIKENELDIEYEENICKLVEGNSINLWNIDWISDKGVKKIFEDVKIINEEEKEKMPKKIDKSEIQIFDGY</sequence>
<feature type="domain" description="Reverse transcriptase" evidence="1">
    <location>
        <begin position="54"/>
        <end position="321"/>
    </location>
</feature>
<dbReference type="InterPro" id="IPR000477">
    <property type="entry name" value="RT_dom"/>
</dbReference>
<keyword evidence="2" id="KW-0548">Nucleotidyltransferase</keyword>
<organism evidence="2 3">
    <name type="scientific">Fusobacterium hominis</name>
    <dbReference type="NCBI Taxonomy" id="2764326"/>
    <lineage>
        <taxon>Bacteria</taxon>
        <taxon>Fusobacteriati</taxon>
        <taxon>Fusobacteriota</taxon>
        <taxon>Fusobacteriia</taxon>
        <taxon>Fusobacteriales</taxon>
        <taxon>Fusobacteriaceae</taxon>
        <taxon>Fusobacterium</taxon>
    </lineage>
</organism>
<keyword evidence="2" id="KW-0808">Transferase</keyword>